<dbReference type="Gene3D" id="3.40.630.60">
    <property type="match status" value="1"/>
</dbReference>
<dbReference type="InterPro" id="IPR038581">
    <property type="entry name" value="ODC_AZ_sf"/>
</dbReference>
<dbReference type="EMBL" id="CDMY01000240">
    <property type="protein sequence ID" value="CEL95895.1"/>
    <property type="molecule type" value="Genomic_DNA"/>
</dbReference>
<accession>A0A0G4EIQ4</accession>
<feature type="region of interest" description="Disordered" evidence="1">
    <location>
        <begin position="275"/>
        <end position="321"/>
    </location>
</feature>
<organism evidence="2 3">
    <name type="scientific">Vitrella brassicaformis (strain CCMP3155)</name>
    <dbReference type="NCBI Taxonomy" id="1169540"/>
    <lineage>
        <taxon>Eukaryota</taxon>
        <taxon>Sar</taxon>
        <taxon>Alveolata</taxon>
        <taxon>Colpodellida</taxon>
        <taxon>Vitrellaceae</taxon>
        <taxon>Vitrella</taxon>
    </lineage>
</organism>
<dbReference type="InParanoid" id="A0A0G4EIQ4"/>
<sequence length="412" mass="44013">MTNLFERLNSCARTRDQIMFWYTSGGRKGGCPTVMATAAAASETAVPFHLVKTDGVHDDHGVFCVEFATVDMGAAKTAVEMLDKRIVVTPSSSSVSGMSDHPPLSPLAPSKALMSFYSTCELSHHTAHFSCVHLSDKLYAQLEAPKGSGGKRASKTAVEGGGMTKGQFVALVDMAMMLEASELILTVKRTHPHFAMVIRTLLYMGFNLMPRKVRMSMMKDSRGTELLTLALGGGSLQHTDTALHDEQDASLRQSPSNVFDLVAPLDFTSSAPLPPFSHSSSHHSSPDSGLLSSPASHSHCSFSSLDGGSDEHDDAAMGGGDIDDDLAAELMRSEYAFSVADGDPFLSFEDLPCLLEVPATHPGAVQGLVSPTTQKLALKAELEGEGLSPSSRLSLLMPHPNHFQELLTNTHV</sequence>
<dbReference type="Proteomes" id="UP000041254">
    <property type="component" value="Unassembled WGS sequence"/>
</dbReference>
<evidence type="ECO:0000313" key="3">
    <source>
        <dbReference type="Proteomes" id="UP000041254"/>
    </source>
</evidence>
<protein>
    <submittedName>
        <fullName evidence="2">Uncharacterized protein</fullName>
    </submittedName>
</protein>
<keyword evidence="3" id="KW-1185">Reference proteome</keyword>
<reference evidence="2 3" key="1">
    <citation type="submission" date="2014-11" db="EMBL/GenBank/DDBJ databases">
        <authorList>
            <person name="Zhu J."/>
            <person name="Qi W."/>
            <person name="Song R."/>
        </authorList>
    </citation>
    <scope>NUCLEOTIDE SEQUENCE [LARGE SCALE GENOMIC DNA]</scope>
</reference>
<name>A0A0G4EIQ4_VITBC</name>
<dbReference type="AlphaFoldDB" id="A0A0G4EIQ4"/>
<proteinExistence type="predicted"/>
<feature type="compositionally biased region" description="Low complexity" evidence="1">
    <location>
        <begin position="276"/>
        <end position="305"/>
    </location>
</feature>
<dbReference type="InterPro" id="IPR016181">
    <property type="entry name" value="Acyl_CoA_acyltransferase"/>
</dbReference>
<evidence type="ECO:0000256" key="1">
    <source>
        <dbReference type="SAM" id="MobiDB-lite"/>
    </source>
</evidence>
<evidence type="ECO:0000313" key="2">
    <source>
        <dbReference type="EMBL" id="CEL95895.1"/>
    </source>
</evidence>
<dbReference type="VEuPathDB" id="CryptoDB:Vbra_1161"/>
<dbReference type="SUPFAM" id="SSF55729">
    <property type="entry name" value="Acyl-CoA N-acyltransferases (Nat)"/>
    <property type="match status" value="1"/>
</dbReference>
<gene>
    <name evidence="2" type="ORF">Vbra_1161</name>
</gene>